<keyword evidence="2" id="KW-0812">Transmembrane</keyword>
<gene>
    <name evidence="7" type="primary">ATG33</name>
    <name evidence="7" type="ORF">JDV02_001489</name>
</gene>
<comment type="subcellular location">
    <subcellularLocation>
        <location evidence="1">Membrane</location>
        <topology evidence="1">Multi-pass membrane protein</topology>
    </subcellularLocation>
</comment>
<accession>A0A9Q8Q8A2</accession>
<evidence type="ECO:0000256" key="6">
    <source>
        <dbReference type="SAM" id="MobiDB-lite"/>
    </source>
</evidence>
<dbReference type="AlphaFoldDB" id="A0A9Q8Q8A2"/>
<evidence type="ECO:0000256" key="3">
    <source>
        <dbReference type="ARBA" id="ARBA00022989"/>
    </source>
</evidence>
<dbReference type="Proteomes" id="UP000829364">
    <property type="component" value="Chromosome 1"/>
</dbReference>
<dbReference type="GeneID" id="72063452"/>
<dbReference type="GO" id="GO:0005741">
    <property type="term" value="C:mitochondrial outer membrane"/>
    <property type="evidence" value="ECO:0007669"/>
    <property type="project" value="TreeGrafter"/>
</dbReference>
<name>A0A9Q8Q8A2_9HYPO</name>
<dbReference type="InterPro" id="IPR051668">
    <property type="entry name" value="ATG33"/>
</dbReference>
<dbReference type="GO" id="GO:0016236">
    <property type="term" value="P:macroautophagy"/>
    <property type="evidence" value="ECO:0007669"/>
    <property type="project" value="TreeGrafter"/>
</dbReference>
<dbReference type="EMBL" id="CP086354">
    <property type="protein sequence ID" value="UNI14910.1"/>
    <property type="molecule type" value="Genomic_DNA"/>
</dbReference>
<keyword evidence="3" id="KW-1133">Transmembrane helix</keyword>
<reference evidence="7" key="1">
    <citation type="submission" date="2021-11" db="EMBL/GenBank/DDBJ databases">
        <title>Purpureocillium_takamizusanense_genome.</title>
        <authorList>
            <person name="Nguyen N.-H."/>
        </authorList>
    </citation>
    <scope>NUCLEOTIDE SEQUENCE</scope>
    <source>
        <strain evidence="7">PT3</strain>
    </source>
</reference>
<evidence type="ECO:0000256" key="4">
    <source>
        <dbReference type="ARBA" id="ARBA00023136"/>
    </source>
</evidence>
<dbReference type="GO" id="GO:0000422">
    <property type="term" value="P:autophagy of mitochondrion"/>
    <property type="evidence" value="ECO:0007669"/>
    <property type="project" value="TreeGrafter"/>
</dbReference>
<evidence type="ECO:0000313" key="8">
    <source>
        <dbReference type="Proteomes" id="UP000829364"/>
    </source>
</evidence>
<evidence type="ECO:0000256" key="5">
    <source>
        <dbReference type="ARBA" id="ARBA00038013"/>
    </source>
</evidence>
<dbReference type="PANTHER" id="PTHR37278:SF1">
    <property type="entry name" value="AUTOPHAGY-RELATED PROTEIN 33-RELATED"/>
    <property type="match status" value="1"/>
</dbReference>
<proteinExistence type="inferred from homology"/>
<dbReference type="KEGG" id="ptkz:JDV02_001489"/>
<keyword evidence="8" id="KW-1185">Reference proteome</keyword>
<evidence type="ECO:0000256" key="1">
    <source>
        <dbReference type="ARBA" id="ARBA00004141"/>
    </source>
</evidence>
<sequence>MVCAGARAISVLKFVGTVSLGLLTGVSYTVSAVSLPSLLRLPSSSSASQAVASLVDSLARPLRALTALSSAPLLLAFVLAPRSSRHPYLLYSSLLALIASAAPRLLPRPAAPPATPRQRSPKKQSPARRMEASYEVLGDVTSEAASEEDIEDVNGEEVRVEVEALARRYVVQTGLSALGFAMAVVGLWGDGFQQVVAYVS</sequence>
<dbReference type="PANTHER" id="PTHR37278">
    <property type="entry name" value="AUTOPHAGY-RELATED PROTEIN 33-RELATED"/>
    <property type="match status" value="1"/>
</dbReference>
<feature type="region of interest" description="Disordered" evidence="6">
    <location>
        <begin position="108"/>
        <end position="131"/>
    </location>
</feature>
<protein>
    <submittedName>
        <fullName evidence="7">Autophagy- protein 33</fullName>
    </submittedName>
</protein>
<organism evidence="7 8">
    <name type="scientific">Purpureocillium takamizusanense</name>
    <dbReference type="NCBI Taxonomy" id="2060973"/>
    <lineage>
        <taxon>Eukaryota</taxon>
        <taxon>Fungi</taxon>
        <taxon>Dikarya</taxon>
        <taxon>Ascomycota</taxon>
        <taxon>Pezizomycotina</taxon>
        <taxon>Sordariomycetes</taxon>
        <taxon>Hypocreomycetidae</taxon>
        <taxon>Hypocreales</taxon>
        <taxon>Ophiocordycipitaceae</taxon>
        <taxon>Purpureocillium</taxon>
    </lineage>
</organism>
<evidence type="ECO:0000256" key="2">
    <source>
        <dbReference type="ARBA" id="ARBA00022692"/>
    </source>
</evidence>
<keyword evidence="4" id="KW-0472">Membrane</keyword>
<evidence type="ECO:0000313" key="7">
    <source>
        <dbReference type="EMBL" id="UNI14910.1"/>
    </source>
</evidence>
<dbReference type="RefSeq" id="XP_047838391.1">
    <property type="nucleotide sequence ID" value="XM_047982427.1"/>
</dbReference>
<comment type="similarity">
    <text evidence="5">Belongs to the ATG33 family.</text>
</comment>
<dbReference type="OrthoDB" id="5336366at2759"/>